<keyword evidence="6" id="KW-0805">Transcription regulation</keyword>
<evidence type="ECO:0000256" key="3">
    <source>
        <dbReference type="ARBA" id="ARBA00022737"/>
    </source>
</evidence>
<dbReference type="SUPFAM" id="SSF57667">
    <property type="entry name" value="beta-beta-alpha zinc fingers"/>
    <property type="match status" value="2"/>
</dbReference>
<keyword evidence="9" id="KW-0539">Nucleus</keyword>
<dbReference type="Gene3D" id="3.30.160.60">
    <property type="entry name" value="Classic Zinc Finger"/>
    <property type="match status" value="2"/>
</dbReference>
<evidence type="ECO:0000256" key="4">
    <source>
        <dbReference type="ARBA" id="ARBA00022771"/>
    </source>
</evidence>
<evidence type="ECO:0000256" key="7">
    <source>
        <dbReference type="ARBA" id="ARBA00023125"/>
    </source>
</evidence>
<dbReference type="InterPro" id="IPR013087">
    <property type="entry name" value="Znf_C2H2_type"/>
</dbReference>
<keyword evidence="5" id="KW-0862">Zinc</keyword>
<dbReference type="GO" id="GO:0008270">
    <property type="term" value="F:zinc ion binding"/>
    <property type="evidence" value="ECO:0007669"/>
    <property type="project" value="UniProtKB-KW"/>
</dbReference>
<evidence type="ECO:0000256" key="8">
    <source>
        <dbReference type="ARBA" id="ARBA00023163"/>
    </source>
</evidence>
<evidence type="ECO:0000256" key="10">
    <source>
        <dbReference type="PROSITE-ProRule" id="PRU00042"/>
    </source>
</evidence>
<feature type="domain" description="C2H2-type" evidence="11">
    <location>
        <begin position="30"/>
        <end position="60"/>
    </location>
</feature>
<dbReference type="PANTHER" id="PTHR24409:SF295">
    <property type="entry name" value="AZ2-RELATED"/>
    <property type="match status" value="1"/>
</dbReference>
<feature type="non-terminal residue" evidence="12">
    <location>
        <position position="1"/>
    </location>
</feature>
<evidence type="ECO:0000259" key="11">
    <source>
        <dbReference type="PROSITE" id="PS50157"/>
    </source>
</evidence>
<keyword evidence="8" id="KW-0804">Transcription</keyword>
<keyword evidence="2" id="KW-0479">Metal-binding</keyword>
<protein>
    <recommendedName>
        <fullName evidence="11">C2H2-type domain-containing protein</fullName>
    </recommendedName>
</protein>
<evidence type="ECO:0000313" key="13">
    <source>
        <dbReference type="Proteomes" id="UP000244722"/>
    </source>
</evidence>
<dbReference type="Proteomes" id="UP000244722">
    <property type="component" value="Unassembled WGS sequence"/>
</dbReference>
<keyword evidence="4 10" id="KW-0863">Zinc-finger</keyword>
<keyword evidence="3" id="KW-0677">Repeat</keyword>
<dbReference type="GO" id="GO:0005634">
    <property type="term" value="C:nucleus"/>
    <property type="evidence" value="ECO:0007669"/>
    <property type="project" value="UniProtKB-SubCell"/>
</dbReference>
<feature type="domain" description="C2H2-type" evidence="11">
    <location>
        <begin position="1"/>
        <end position="19"/>
    </location>
</feature>
<dbReference type="SMART" id="SM00355">
    <property type="entry name" value="ZnF_C2H2"/>
    <property type="match status" value="2"/>
</dbReference>
<dbReference type="GO" id="GO:0000981">
    <property type="term" value="F:DNA-binding transcription factor activity, RNA polymerase II-specific"/>
    <property type="evidence" value="ECO:0007669"/>
    <property type="project" value="TreeGrafter"/>
</dbReference>
<dbReference type="PROSITE" id="PS00028">
    <property type="entry name" value="ZINC_FINGER_C2H2_1"/>
    <property type="match status" value="1"/>
</dbReference>
<dbReference type="GO" id="GO:0000977">
    <property type="term" value="F:RNA polymerase II transcription regulatory region sequence-specific DNA binding"/>
    <property type="evidence" value="ECO:0007669"/>
    <property type="project" value="TreeGrafter"/>
</dbReference>
<evidence type="ECO:0000256" key="2">
    <source>
        <dbReference type="ARBA" id="ARBA00022723"/>
    </source>
</evidence>
<comment type="subcellular location">
    <subcellularLocation>
        <location evidence="1">Nucleus</location>
    </subcellularLocation>
</comment>
<comment type="caution">
    <text evidence="12">The sequence shown here is derived from an EMBL/GenBank/DDBJ whole genome shotgun (WGS) entry which is preliminary data.</text>
</comment>
<keyword evidence="7" id="KW-0238">DNA-binding</keyword>
<sequence>CNECARWFSTKGALARHRRNLCEMPEVLDYHCAQCRRDFTSPGGLKRHLGKTNIHTKTEESEPPGRYTCSECSRSFATNKALNCHAQSGVHTVTQRMSCFNRNTCRKSFTTVSGIAYHLESGACTKHINKEWLLQEIIAKDKENLITSNPQTTSP</sequence>
<dbReference type="EMBL" id="NESQ01000088">
    <property type="protein sequence ID" value="PUU79589.1"/>
    <property type="molecule type" value="Genomic_DNA"/>
</dbReference>
<dbReference type="AlphaFoldDB" id="A0A2T6ZVR1"/>
<dbReference type="PANTHER" id="PTHR24409">
    <property type="entry name" value="ZINC FINGER PROTEIN 142"/>
    <property type="match status" value="1"/>
</dbReference>
<keyword evidence="13" id="KW-1185">Reference proteome</keyword>
<gene>
    <name evidence="12" type="ORF">B9Z19DRAFT_947897</name>
</gene>
<name>A0A2T6ZVR1_TUBBO</name>
<feature type="domain" description="C2H2-type" evidence="11">
    <location>
        <begin position="67"/>
        <end position="96"/>
    </location>
</feature>
<evidence type="ECO:0000256" key="1">
    <source>
        <dbReference type="ARBA" id="ARBA00004123"/>
    </source>
</evidence>
<dbReference type="InterPro" id="IPR036236">
    <property type="entry name" value="Znf_C2H2_sf"/>
</dbReference>
<organism evidence="12 13">
    <name type="scientific">Tuber borchii</name>
    <name type="common">White truffle</name>
    <dbReference type="NCBI Taxonomy" id="42251"/>
    <lineage>
        <taxon>Eukaryota</taxon>
        <taxon>Fungi</taxon>
        <taxon>Dikarya</taxon>
        <taxon>Ascomycota</taxon>
        <taxon>Pezizomycotina</taxon>
        <taxon>Pezizomycetes</taxon>
        <taxon>Pezizales</taxon>
        <taxon>Tuberaceae</taxon>
        <taxon>Tuber</taxon>
    </lineage>
</organism>
<evidence type="ECO:0000313" key="12">
    <source>
        <dbReference type="EMBL" id="PUU79589.1"/>
    </source>
</evidence>
<dbReference type="InterPro" id="IPR041697">
    <property type="entry name" value="Znf-C2H2_11"/>
</dbReference>
<dbReference type="Pfam" id="PF16622">
    <property type="entry name" value="zf-C2H2_11"/>
    <property type="match status" value="1"/>
</dbReference>
<accession>A0A2T6ZVR1</accession>
<dbReference type="OrthoDB" id="6105938at2759"/>
<proteinExistence type="predicted"/>
<dbReference type="Pfam" id="PF12874">
    <property type="entry name" value="zf-met"/>
    <property type="match status" value="1"/>
</dbReference>
<reference evidence="12 13" key="1">
    <citation type="submission" date="2017-04" db="EMBL/GenBank/DDBJ databases">
        <title>Draft genome sequence of Tuber borchii Vittad., a whitish edible truffle.</title>
        <authorList>
            <consortium name="DOE Joint Genome Institute"/>
            <person name="Murat C."/>
            <person name="Kuo A."/>
            <person name="Barry K.W."/>
            <person name="Clum A."/>
            <person name="Dockter R.B."/>
            <person name="Fauchery L."/>
            <person name="Iotti M."/>
            <person name="Kohler A."/>
            <person name="Labutti K."/>
            <person name="Lindquist E.A."/>
            <person name="Lipzen A."/>
            <person name="Ohm R.A."/>
            <person name="Wang M."/>
            <person name="Grigoriev I.V."/>
            <person name="Zambonelli A."/>
            <person name="Martin F.M."/>
        </authorList>
    </citation>
    <scope>NUCLEOTIDE SEQUENCE [LARGE SCALE GENOMIC DNA]</scope>
    <source>
        <strain evidence="12 13">Tbo3840</strain>
    </source>
</reference>
<dbReference type="PROSITE" id="PS50157">
    <property type="entry name" value="ZINC_FINGER_C2H2_2"/>
    <property type="match status" value="3"/>
</dbReference>
<evidence type="ECO:0000256" key="5">
    <source>
        <dbReference type="ARBA" id="ARBA00022833"/>
    </source>
</evidence>
<evidence type="ECO:0000256" key="9">
    <source>
        <dbReference type="ARBA" id="ARBA00023242"/>
    </source>
</evidence>
<dbReference type="STRING" id="42251.A0A2T6ZVR1"/>
<evidence type="ECO:0000256" key="6">
    <source>
        <dbReference type="ARBA" id="ARBA00023015"/>
    </source>
</evidence>
<feature type="non-terminal residue" evidence="12">
    <location>
        <position position="155"/>
    </location>
</feature>